<dbReference type="Proteomes" id="UP000788993">
    <property type="component" value="Unassembled WGS sequence"/>
</dbReference>
<dbReference type="SUPFAM" id="SSF47459">
    <property type="entry name" value="HLH, helix-loop-helix DNA-binding domain"/>
    <property type="match status" value="1"/>
</dbReference>
<keyword evidence="4" id="KW-1185">Reference proteome</keyword>
<evidence type="ECO:0000313" key="3">
    <source>
        <dbReference type="EMBL" id="KAH3677901.1"/>
    </source>
</evidence>
<evidence type="ECO:0000256" key="1">
    <source>
        <dbReference type="SAM" id="MobiDB-lite"/>
    </source>
</evidence>
<feature type="compositionally biased region" description="Polar residues" evidence="1">
    <location>
        <begin position="86"/>
        <end position="110"/>
    </location>
</feature>
<feature type="compositionally biased region" description="Low complexity" evidence="1">
    <location>
        <begin position="1"/>
        <end position="22"/>
    </location>
</feature>
<proteinExistence type="predicted"/>
<dbReference type="GO" id="GO:0046983">
    <property type="term" value="F:protein dimerization activity"/>
    <property type="evidence" value="ECO:0007669"/>
    <property type="project" value="InterPro"/>
</dbReference>
<protein>
    <recommendedName>
        <fullName evidence="2">BHLH domain-containing protein</fullName>
    </recommendedName>
</protein>
<dbReference type="PROSITE" id="PS50888">
    <property type="entry name" value="BHLH"/>
    <property type="match status" value="1"/>
</dbReference>
<dbReference type="InterPro" id="IPR057071">
    <property type="entry name" value="bHLH_INO2"/>
</dbReference>
<accession>A0A9P8TGV9</accession>
<name>A0A9P8TGV9_9ASCO</name>
<reference evidence="3" key="1">
    <citation type="journal article" date="2021" name="Open Biol.">
        <title>Shared evolutionary footprints suggest mitochondrial oxidative damage underlies multiple complex I losses in fungi.</title>
        <authorList>
            <person name="Schikora-Tamarit M.A."/>
            <person name="Marcet-Houben M."/>
            <person name="Nosek J."/>
            <person name="Gabaldon T."/>
        </authorList>
    </citation>
    <scope>NUCLEOTIDE SEQUENCE</scope>
    <source>
        <strain evidence="3">NCAIM Y.01608</strain>
    </source>
</reference>
<sequence>MSLEVPPSSLKSPSSGLFSPGFTNAPAQSNMNAAWDTTESNGHNNTQEPDYFSTDLDFDTAYMLMTNELDAGTPSSAGLSGVNKLSAGSQTTSGSIPADHSTTVPQTPPMTNVVSTGLSPFYRSPKLVQEQLSRPLTPDNNKLLHDKNSFLARSSSSFHFGESSPAQATSPVSPNTRNLLTTFNNLTYSANLVGLARQQSSELLSVSETSALENFLDSIANDQSLSNLSKHWHSIDPLASSIKDLKKTPEAELEVVIKRDDAAQHLPSPPTQGEKLARASYLKRQRSNSFSKKLLTEEEKKLNHSTSEQKRRAMIKNAFDDLCDLISSSPVYLRQTRGNGSKPKSKRKTMSKYNVMMHSIEEIDRLQDVNRRLRQLIG</sequence>
<dbReference type="Gene3D" id="4.10.280.10">
    <property type="entry name" value="Helix-loop-helix DNA-binding domain"/>
    <property type="match status" value="1"/>
</dbReference>
<feature type="region of interest" description="Disordered" evidence="1">
    <location>
        <begin position="1"/>
        <end position="29"/>
    </location>
</feature>
<gene>
    <name evidence="3" type="ORF">OGATHE_000555</name>
</gene>
<reference evidence="3" key="2">
    <citation type="submission" date="2021-01" db="EMBL/GenBank/DDBJ databases">
        <authorList>
            <person name="Schikora-Tamarit M.A."/>
        </authorList>
    </citation>
    <scope>NUCLEOTIDE SEQUENCE</scope>
    <source>
        <strain evidence="3">NCAIM Y.01608</strain>
    </source>
</reference>
<dbReference type="InterPro" id="IPR036638">
    <property type="entry name" value="HLH_DNA-bd_sf"/>
</dbReference>
<organism evidence="3 4">
    <name type="scientific">Ogataea polymorpha</name>
    <dbReference type="NCBI Taxonomy" id="460523"/>
    <lineage>
        <taxon>Eukaryota</taxon>
        <taxon>Fungi</taxon>
        <taxon>Dikarya</taxon>
        <taxon>Ascomycota</taxon>
        <taxon>Saccharomycotina</taxon>
        <taxon>Pichiomycetes</taxon>
        <taxon>Pichiales</taxon>
        <taxon>Pichiaceae</taxon>
        <taxon>Ogataea</taxon>
    </lineage>
</organism>
<dbReference type="EMBL" id="JAEUBD010000095">
    <property type="protein sequence ID" value="KAH3677901.1"/>
    <property type="molecule type" value="Genomic_DNA"/>
</dbReference>
<evidence type="ECO:0000259" key="2">
    <source>
        <dbReference type="PROSITE" id="PS50888"/>
    </source>
</evidence>
<dbReference type="Pfam" id="PF23179">
    <property type="entry name" value="bHLH_INO2"/>
    <property type="match status" value="1"/>
</dbReference>
<evidence type="ECO:0000313" key="4">
    <source>
        <dbReference type="Proteomes" id="UP000788993"/>
    </source>
</evidence>
<feature type="region of interest" description="Disordered" evidence="1">
    <location>
        <begin position="74"/>
        <end position="110"/>
    </location>
</feature>
<dbReference type="AlphaFoldDB" id="A0A9P8TGV9"/>
<comment type="caution">
    <text evidence="3">The sequence shown here is derived from an EMBL/GenBank/DDBJ whole genome shotgun (WGS) entry which is preliminary data.</text>
</comment>
<feature type="domain" description="BHLH" evidence="2">
    <location>
        <begin position="299"/>
        <end position="366"/>
    </location>
</feature>
<dbReference type="InterPro" id="IPR011598">
    <property type="entry name" value="bHLH_dom"/>
</dbReference>